<feature type="chain" id="PRO_5025482237" description="Lipid-binding serum glycoprotein N-terminal domain-containing protein" evidence="2">
    <location>
        <begin position="20"/>
        <end position="379"/>
    </location>
</feature>
<gene>
    <name evidence="4" type="primary">LOC115615398</name>
</gene>
<reference evidence="4" key="2">
    <citation type="submission" date="2025-08" db="UniProtKB">
        <authorList>
            <consortium name="Ensembl"/>
        </authorList>
    </citation>
    <scope>IDENTIFICATION</scope>
</reference>
<feature type="signal peptide" evidence="2">
    <location>
        <begin position="1"/>
        <end position="19"/>
    </location>
</feature>
<evidence type="ECO:0000259" key="3">
    <source>
        <dbReference type="Pfam" id="PF01273"/>
    </source>
</evidence>
<proteinExistence type="predicted"/>
<dbReference type="InterPro" id="IPR051660">
    <property type="entry name" value="BPI_fold-BPI/LBP"/>
</dbReference>
<feature type="domain" description="Lipid-binding serum glycoprotein N-terminal" evidence="3">
    <location>
        <begin position="182"/>
        <end position="312"/>
    </location>
</feature>
<reference evidence="4 5" key="1">
    <citation type="submission" date="2019-11" db="EMBL/GenBank/DDBJ databases">
        <title>Strigops habroptila (kakapo) genome, bStrHab1, primary haplotype, v2.</title>
        <authorList>
            <person name="Jarvis E.D."/>
            <person name="Howard J."/>
            <person name="Rhie A."/>
            <person name="Phillippy A."/>
            <person name="Korlach J."/>
            <person name="Digby A."/>
            <person name="Iorns D."/>
            <person name="Eason D."/>
            <person name="Robertson B."/>
            <person name="Raemaekers T."/>
            <person name="Howe K."/>
            <person name="Lewin H."/>
            <person name="Damas J."/>
            <person name="Hastie A."/>
            <person name="Tracey A."/>
            <person name="Chow W."/>
            <person name="Fedrigo O."/>
        </authorList>
    </citation>
    <scope>NUCLEOTIDE SEQUENCE [LARGE SCALE GENOMIC DNA]</scope>
</reference>
<dbReference type="Pfam" id="PF01273">
    <property type="entry name" value="LBP_BPI_CETP"/>
    <property type="match status" value="1"/>
</dbReference>
<reference evidence="4" key="3">
    <citation type="submission" date="2025-09" db="UniProtKB">
        <authorList>
            <consortium name="Ensembl"/>
        </authorList>
    </citation>
    <scope>IDENTIFICATION</scope>
</reference>
<feature type="region of interest" description="Disordered" evidence="1">
    <location>
        <begin position="73"/>
        <end position="96"/>
    </location>
</feature>
<evidence type="ECO:0000313" key="5">
    <source>
        <dbReference type="Proteomes" id="UP000472266"/>
    </source>
</evidence>
<dbReference type="Ensembl" id="ENSSHBT00005007993.1">
    <property type="protein sequence ID" value="ENSSHBP00005006633.1"/>
    <property type="gene ID" value="ENSSHBG00005005812.1"/>
</dbReference>
<evidence type="ECO:0000256" key="2">
    <source>
        <dbReference type="SAM" id="SignalP"/>
    </source>
</evidence>
<dbReference type="PANTHER" id="PTHR46019">
    <property type="entry name" value="BPI FOLD-CONTAINING FAMILY B MEMBER 4-RELATED"/>
    <property type="match status" value="1"/>
</dbReference>
<sequence>MLRFWCLALAVGLLPSSQGLLNLGNVLGLRPGQPKDGLLGTGLLGSEGLINKKNGLLGTGLLGEGGLFGTGLLSTGSPSGKESGGSTGAGKESSSSGVLGTGLLGGQSGSSGLLGTGILGGDGVLGTGILGGESLGNGLLGNGLLGNTSLLGQKGLLGTGLLGKGGLLGNGSLLGLDGLLGTGGLLGNGDPGTSTHFSWLKVLNLENVRVSCKVVHGSEFVLNLYSKLVLRLPGIFQFLSGSSVETNITSHIMLTQDTPGDLKLVSKDCNNLLVGFNFNLRKGFLTSIVSRLLNNSLRSLIPALLCPLVNIWVSIINIKLQFLNRVVSFGLLGKIHSALSSLPVSSGHYMELDLQNYPFPSAFIDWLLQITGINPGSIL</sequence>
<evidence type="ECO:0000256" key="1">
    <source>
        <dbReference type="SAM" id="MobiDB-lite"/>
    </source>
</evidence>
<evidence type="ECO:0000313" key="4">
    <source>
        <dbReference type="Ensembl" id="ENSSHBP00005006633.1"/>
    </source>
</evidence>
<dbReference type="SUPFAM" id="SSF55394">
    <property type="entry name" value="Bactericidal permeability-increasing protein, BPI"/>
    <property type="match status" value="1"/>
</dbReference>
<protein>
    <recommendedName>
        <fullName evidence="3">Lipid-binding serum glycoprotein N-terminal domain-containing protein</fullName>
    </recommendedName>
</protein>
<dbReference type="Gene3D" id="3.15.10.10">
    <property type="entry name" value="Bactericidal permeability-increasing protein, domain 1"/>
    <property type="match status" value="1"/>
</dbReference>
<organism evidence="4 5">
    <name type="scientific">Strigops habroptila</name>
    <name type="common">Kakapo</name>
    <dbReference type="NCBI Taxonomy" id="2489341"/>
    <lineage>
        <taxon>Eukaryota</taxon>
        <taxon>Metazoa</taxon>
        <taxon>Chordata</taxon>
        <taxon>Craniata</taxon>
        <taxon>Vertebrata</taxon>
        <taxon>Euteleostomi</taxon>
        <taxon>Archelosauria</taxon>
        <taxon>Archosauria</taxon>
        <taxon>Dinosauria</taxon>
        <taxon>Saurischia</taxon>
        <taxon>Theropoda</taxon>
        <taxon>Coelurosauria</taxon>
        <taxon>Aves</taxon>
        <taxon>Neognathae</taxon>
        <taxon>Neoaves</taxon>
        <taxon>Telluraves</taxon>
        <taxon>Australaves</taxon>
        <taxon>Psittaciformes</taxon>
        <taxon>Psittacidae</taxon>
        <taxon>Strigops</taxon>
    </lineage>
</organism>
<dbReference type="GO" id="GO:0008289">
    <property type="term" value="F:lipid binding"/>
    <property type="evidence" value="ECO:0007669"/>
    <property type="project" value="InterPro"/>
</dbReference>
<dbReference type="OMA" id="PASFINW"/>
<dbReference type="GeneTree" id="ENSGT01010000222653"/>
<dbReference type="InterPro" id="IPR017943">
    <property type="entry name" value="Bactericidal_perm-incr_a/b_dom"/>
</dbReference>
<dbReference type="PANTHER" id="PTHR46019:SF4">
    <property type="entry name" value="BPI FOLD-CONTAINING FAMILY B MEMBER 4"/>
    <property type="match status" value="1"/>
</dbReference>
<keyword evidence="2" id="KW-0732">Signal</keyword>
<dbReference type="InterPro" id="IPR017942">
    <property type="entry name" value="Lipid-bd_serum_glycop_N"/>
</dbReference>
<dbReference type="AlphaFoldDB" id="A0A672TX21"/>
<dbReference type="Proteomes" id="UP000472266">
    <property type="component" value="Chromosome 14"/>
</dbReference>
<name>A0A672TX21_STRHB</name>
<keyword evidence="5" id="KW-1185">Reference proteome</keyword>
<accession>A0A672TX21</accession>
<dbReference type="InParanoid" id="A0A672TX21"/>